<gene>
    <name evidence="2" type="ORF">X798_07160</name>
</gene>
<name>A0A238BLD3_9BILA</name>
<organism evidence="2 3">
    <name type="scientific">Onchocerca flexuosa</name>
    <dbReference type="NCBI Taxonomy" id="387005"/>
    <lineage>
        <taxon>Eukaryota</taxon>
        <taxon>Metazoa</taxon>
        <taxon>Ecdysozoa</taxon>
        <taxon>Nematoda</taxon>
        <taxon>Chromadorea</taxon>
        <taxon>Rhabditida</taxon>
        <taxon>Spirurina</taxon>
        <taxon>Spiruromorpha</taxon>
        <taxon>Filarioidea</taxon>
        <taxon>Onchocercidae</taxon>
        <taxon>Onchocerca</taxon>
    </lineage>
</organism>
<dbReference type="EMBL" id="KZ270364">
    <property type="protein sequence ID" value="OZC05864.1"/>
    <property type="molecule type" value="Genomic_DNA"/>
</dbReference>
<feature type="region of interest" description="Disordered" evidence="1">
    <location>
        <begin position="257"/>
        <end position="278"/>
    </location>
</feature>
<reference evidence="2 3" key="1">
    <citation type="submission" date="2015-12" db="EMBL/GenBank/DDBJ databases">
        <title>Draft genome of the nematode, Onchocerca flexuosa.</title>
        <authorList>
            <person name="Mitreva M."/>
        </authorList>
    </citation>
    <scope>NUCLEOTIDE SEQUENCE [LARGE SCALE GENOMIC DNA]</scope>
    <source>
        <strain evidence="2">Red Deer</strain>
    </source>
</reference>
<accession>A0A238BLD3</accession>
<evidence type="ECO:0000313" key="2">
    <source>
        <dbReference type="EMBL" id="OZC05864.1"/>
    </source>
</evidence>
<evidence type="ECO:0000313" key="3">
    <source>
        <dbReference type="Proteomes" id="UP000242913"/>
    </source>
</evidence>
<feature type="region of interest" description="Disordered" evidence="1">
    <location>
        <begin position="204"/>
        <end position="245"/>
    </location>
</feature>
<sequence length="278" mass="30862">LIGPRRVTETVHLSDLTKILCKLKAGEFSLPSGFTLKYRKRFADEPKSETMSVNLQAFTFQSLNLIMKFTFSDDRDSNDSVQLSFENNVENESKNETSAIFDTAVNAEYAVISEQKEETEISNLPSESKHRRGRKRLNINPTAEKILPANSIVETPIHHTVREESPTPLNIPISKTVKGKPRKRTALIKLKRGKPRKNFIFHATANENTPNSDSSGNVPSSSTLSPSKTSVKDSNRKLASSASKSTVFVTNVPHSLSHGENYGSETDEVSFGNNQILL</sequence>
<feature type="non-terminal residue" evidence="2">
    <location>
        <position position="1"/>
    </location>
</feature>
<feature type="compositionally biased region" description="Low complexity" evidence="1">
    <location>
        <begin position="210"/>
        <end position="229"/>
    </location>
</feature>
<evidence type="ECO:0000256" key="1">
    <source>
        <dbReference type="SAM" id="MobiDB-lite"/>
    </source>
</evidence>
<proteinExistence type="predicted"/>
<feature type="non-terminal residue" evidence="2">
    <location>
        <position position="278"/>
    </location>
</feature>
<dbReference type="AlphaFoldDB" id="A0A238BLD3"/>
<dbReference type="Proteomes" id="UP000242913">
    <property type="component" value="Unassembled WGS sequence"/>
</dbReference>
<keyword evidence="3" id="KW-1185">Reference proteome</keyword>
<protein>
    <submittedName>
        <fullName evidence="2">Uncharacterized protein</fullName>
    </submittedName>
</protein>
<dbReference type="OrthoDB" id="6415022at2759"/>